<dbReference type="OrthoDB" id="417481at2759"/>
<evidence type="ECO:0000259" key="1">
    <source>
        <dbReference type="Pfam" id="PF04059"/>
    </source>
</evidence>
<dbReference type="EMBL" id="JABWDY010042802">
    <property type="protein sequence ID" value="KAF5176394.1"/>
    <property type="molecule type" value="Genomic_DNA"/>
</dbReference>
<name>A0A7J6UUW3_THATH</name>
<protein>
    <submittedName>
        <fullName evidence="2">Terminal ear1-like protein</fullName>
    </submittedName>
</protein>
<dbReference type="GO" id="GO:0003676">
    <property type="term" value="F:nucleic acid binding"/>
    <property type="evidence" value="ECO:0007669"/>
    <property type="project" value="InterPro"/>
</dbReference>
<dbReference type="InterPro" id="IPR007201">
    <property type="entry name" value="Mei2-like_Rrm_C"/>
</dbReference>
<feature type="domain" description="Mei2-like C-terminal RNA recognition motif" evidence="1">
    <location>
        <begin position="40"/>
        <end position="154"/>
    </location>
</feature>
<dbReference type="InterPro" id="IPR035979">
    <property type="entry name" value="RBD_domain_sf"/>
</dbReference>
<sequence length="193" mass="22403">MKREQRKKTTTTSTVWRPKTTEDDKVQSLSLYDFNVVEGKTTVMMKNIPNKICLRNLLKVLDNHCSLENEKTQNQNLSEPISEYDFVYLPMDFRSGFNLGYAFVNFTSGNAAVKFYHCFHKLKWENIGFSACTKICEVSKARIQGKERLVNHFQRSWFKCYTDEYLPTVFNPPRNGVNSTSTLSFVGQRRVPG</sequence>
<dbReference type="SUPFAM" id="SSF54928">
    <property type="entry name" value="RNA-binding domain, RBD"/>
    <property type="match status" value="1"/>
</dbReference>
<evidence type="ECO:0000313" key="3">
    <source>
        <dbReference type="Proteomes" id="UP000554482"/>
    </source>
</evidence>
<comment type="caution">
    <text evidence="2">The sequence shown here is derived from an EMBL/GenBank/DDBJ whole genome shotgun (WGS) entry which is preliminary data.</text>
</comment>
<accession>A0A7J6UUW3</accession>
<dbReference type="Pfam" id="PF04059">
    <property type="entry name" value="RRM_2"/>
    <property type="match status" value="1"/>
</dbReference>
<dbReference type="Proteomes" id="UP000554482">
    <property type="component" value="Unassembled WGS sequence"/>
</dbReference>
<keyword evidence="3" id="KW-1185">Reference proteome</keyword>
<proteinExistence type="predicted"/>
<dbReference type="AlphaFoldDB" id="A0A7J6UUW3"/>
<evidence type="ECO:0000313" key="2">
    <source>
        <dbReference type="EMBL" id="KAF5176394.1"/>
    </source>
</evidence>
<organism evidence="2 3">
    <name type="scientific">Thalictrum thalictroides</name>
    <name type="common">Rue-anemone</name>
    <name type="synonym">Anemone thalictroides</name>
    <dbReference type="NCBI Taxonomy" id="46969"/>
    <lineage>
        <taxon>Eukaryota</taxon>
        <taxon>Viridiplantae</taxon>
        <taxon>Streptophyta</taxon>
        <taxon>Embryophyta</taxon>
        <taxon>Tracheophyta</taxon>
        <taxon>Spermatophyta</taxon>
        <taxon>Magnoliopsida</taxon>
        <taxon>Ranunculales</taxon>
        <taxon>Ranunculaceae</taxon>
        <taxon>Thalictroideae</taxon>
        <taxon>Thalictrum</taxon>
    </lineage>
</organism>
<reference evidence="2 3" key="1">
    <citation type="submission" date="2020-06" db="EMBL/GenBank/DDBJ databases">
        <title>Transcriptomic and genomic resources for Thalictrum thalictroides and T. hernandezii: Facilitating candidate gene discovery in an emerging model plant lineage.</title>
        <authorList>
            <person name="Arias T."/>
            <person name="Riano-Pachon D.M."/>
            <person name="Di Stilio V.S."/>
        </authorList>
    </citation>
    <scope>NUCLEOTIDE SEQUENCE [LARGE SCALE GENOMIC DNA]</scope>
    <source>
        <strain evidence="3">cv. WT478/WT964</strain>
        <tissue evidence="2">Leaves</tissue>
    </source>
</reference>
<gene>
    <name evidence="2" type="ORF">FRX31_034019</name>
</gene>